<sequence length="187" mass="22159">MPKRDTDNIAHRAWNLLRLALLWGRKGGVFKRRLVMELRLVPKYIKSLRHTTPPPDQIRYGERELSFDKTPLFNVKMHGCRLASMRFHLPHIPCINQQADFDCDFDGEEDDYEYDGRRKGFLIKSGYDEEKCGHESSVDDHHQMISCEEQGIDARAEEFINNFYQQMKQQRQISYLKYNEMLNRGTS</sequence>
<dbReference type="PANTHER" id="PTHR33265:SF5">
    <property type="entry name" value="COTTON FIBER PROTEIN"/>
    <property type="match status" value="1"/>
</dbReference>
<dbReference type="InterPro" id="IPR008480">
    <property type="entry name" value="DUF761_pln"/>
</dbReference>
<dbReference type="KEGG" id="qsa:O6P43_010837"/>
<dbReference type="EMBL" id="JARAOO010000004">
    <property type="protein sequence ID" value="KAJ7973034.1"/>
    <property type="molecule type" value="Genomic_DNA"/>
</dbReference>
<reference evidence="1" key="1">
    <citation type="journal article" date="2023" name="Science">
        <title>Elucidation of the pathway for biosynthesis of saponin adjuvants from the soapbark tree.</title>
        <authorList>
            <person name="Reed J."/>
            <person name="Orme A."/>
            <person name="El-Demerdash A."/>
            <person name="Owen C."/>
            <person name="Martin L.B.B."/>
            <person name="Misra R.C."/>
            <person name="Kikuchi S."/>
            <person name="Rejzek M."/>
            <person name="Martin A.C."/>
            <person name="Harkess A."/>
            <person name="Leebens-Mack J."/>
            <person name="Louveau T."/>
            <person name="Stephenson M.J."/>
            <person name="Osbourn A."/>
        </authorList>
    </citation>
    <scope>NUCLEOTIDE SEQUENCE</scope>
    <source>
        <strain evidence="1">S10</strain>
    </source>
</reference>
<evidence type="ECO:0000313" key="2">
    <source>
        <dbReference type="Proteomes" id="UP001163823"/>
    </source>
</evidence>
<dbReference type="Pfam" id="PF05553">
    <property type="entry name" value="DUF761"/>
    <property type="match status" value="1"/>
</dbReference>
<dbReference type="AlphaFoldDB" id="A0AAD7Q1D2"/>
<gene>
    <name evidence="1" type="ORF">O6P43_010837</name>
</gene>
<dbReference type="PANTHER" id="PTHR33265">
    <property type="entry name" value="AVR9/CF-9 RAPIDLY ELICITED PROTEIN-RELATED"/>
    <property type="match status" value="1"/>
</dbReference>
<dbReference type="Proteomes" id="UP001163823">
    <property type="component" value="Chromosome 4"/>
</dbReference>
<organism evidence="1 2">
    <name type="scientific">Quillaja saponaria</name>
    <name type="common">Soap bark tree</name>
    <dbReference type="NCBI Taxonomy" id="32244"/>
    <lineage>
        <taxon>Eukaryota</taxon>
        <taxon>Viridiplantae</taxon>
        <taxon>Streptophyta</taxon>
        <taxon>Embryophyta</taxon>
        <taxon>Tracheophyta</taxon>
        <taxon>Spermatophyta</taxon>
        <taxon>Magnoliopsida</taxon>
        <taxon>eudicotyledons</taxon>
        <taxon>Gunneridae</taxon>
        <taxon>Pentapetalae</taxon>
        <taxon>rosids</taxon>
        <taxon>fabids</taxon>
        <taxon>Fabales</taxon>
        <taxon>Quillajaceae</taxon>
        <taxon>Quillaja</taxon>
    </lineage>
</organism>
<protein>
    <submittedName>
        <fullName evidence="1">Long cell-linked locus protein, putative, expressed</fullName>
    </submittedName>
</protein>
<proteinExistence type="predicted"/>
<evidence type="ECO:0000313" key="1">
    <source>
        <dbReference type="EMBL" id="KAJ7973034.1"/>
    </source>
</evidence>
<name>A0AAD7Q1D2_QUISA</name>
<accession>A0AAD7Q1D2</accession>
<keyword evidence="2" id="KW-1185">Reference proteome</keyword>
<comment type="caution">
    <text evidence="1">The sequence shown here is derived from an EMBL/GenBank/DDBJ whole genome shotgun (WGS) entry which is preliminary data.</text>
</comment>